<evidence type="ECO:0000313" key="13">
    <source>
        <dbReference type="EMBL" id="MBB5180574.1"/>
    </source>
</evidence>
<keyword evidence="5" id="KW-0378">Hydrolase</keyword>
<keyword evidence="6" id="KW-0460">Magnesium</keyword>
<comment type="catalytic activity">
    <reaction evidence="10">
        <text>ITP + H2O = IDP + phosphate + H(+)</text>
        <dbReference type="Rhea" id="RHEA:28330"/>
        <dbReference type="ChEBI" id="CHEBI:15377"/>
        <dbReference type="ChEBI" id="CHEBI:15378"/>
        <dbReference type="ChEBI" id="CHEBI:43474"/>
        <dbReference type="ChEBI" id="CHEBI:58280"/>
        <dbReference type="ChEBI" id="CHEBI:61402"/>
        <dbReference type="EC" id="3.6.1.73"/>
    </reaction>
</comment>
<evidence type="ECO:0000256" key="1">
    <source>
        <dbReference type="ARBA" id="ARBA00001936"/>
    </source>
</evidence>
<evidence type="ECO:0000256" key="9">
    <source>
        <dbReference type="ARBA" id="ARBA00038901"/>
    </source>
</evidence>
<evidence type="ECO:0000259" key="12">
    <source>
        <dbReference type="Pfam" id="PF01931"/>
    </source>
</evidence>
<dbReference type="EMBL" id="JACHHE010000005">
    <property type="protein sequence ID" value="MBB5180574.1"/>
    <property type="molecule type" value="Genomic_DNA"/>
</dbReference>
<dbReference type="GO" id="GO:0103023">
    <property type="term" value="F:ITPase activity"/>
    <property type="evidence" value="ECO:0007669"/>
    <property type="project" value="UniProtKB-EC"/>
</dbReference>
<comment type="catalytic activity">
    <reaction evidence="11">
        <text>XTP + H2O = XDP + phosphate + H(+)</text>
        <dbReference type="Rhea" id="RHEA:28406"/>
        <dbReference type="ChEBI" id="CHEBI:15377"/>
        <dbReference type="ChEBI" id="CHEBI:15378"/>
        <dbReference type="ChEBI" id="CHEBI:43474"/>
        <dbReference type="ChEBI" id="CHEBI:59884"/>
        <dbReference type="ChEBI" id="CHEBI:61314"/>
        <dbReference type="EC" id="3.6.1.73"/>
    </reaction>
</comment>
<evidence type="ECO:0000256" key="11">
    <source>
        <dbReference type="ARBA" id="ARBA00048781"/>
    </source>
</evidence>
<evidence type="ECO:0000256" key="2">
    <source>
        <dbReference type="ARBA" id="ARBA00001946"/>
    </source>
</evidence>
<evidence type="ECO:0000256" key="8">
    <source>
        <dbReference type="ARBA" id="ARBA00023211"/>
    </source>
</evidence>
<dbReference type="NCBIfam" id="NF002850">
    <property type="entry name" value="PRK03114.1"/>
    <property type="match status" value="1"/>
</dbReference>
<comment type="cofactor">
    <cofactor evidence="1">
        <name>Mn(2+)</name>
        <dbReference type="ChEBI" id="CHEBI:29035"/>
    </cofactor>
</comment>
<dbReference type="PANTHER" id="PTHR34699:SF2">
    <property type="entry name" value="NON-CANONICAL PURINE NTP PHOSPHATASE_PRRC1 DOMAIN-CONTAINING PROTEIN"/>
    <property type="match status" value="1"/>
</dbReference>
<evidence type="ECO:0000256" key="4">
    <source>
        <dbReference type="ARBA" id="ARBA00022741"/>
    </source>
</evidence>
<keyword evidence="3" id="KW-0479">Metal-binding</keyword>
<feature type="domain" description="Non-canonical purine NTP phosphatase/PRRC1" evidence="12">
    <location>
        <begin position="9"/>
        <end position="165"/>
    </location>
</feature>
<dbReference type="InterPro" id="IPR026533">
    <property type="entry name" value="NTPase/PRRC1"/>
</dbReference>
<dbReference type="RefSeq" id="WP_135500378.1">
    <property type="nucleotide sequence ID" value="NZ_JACHHE010000005.1"/>
</dbReference>
<evidence type="ECO:0000313" key="14">
    <source>
        <dbReference type="Proteomes" id="UP000525923"/>
    </source>
</evidence>
<dbReference type="EC" id="3.6.1.73" evidence="9"/>
<accession>A0A7W8CUD7</accession>
<dbReference type="GO" id="GO:0046872">
    <property type="term" value="F:metal ion binding"/>
    <property type="evidence" value="ECO:0007669"/>
    <property type="project" value="UniProtKB-KW"/>
</dbReference>
<dbReference type="Proteomes" id="UP000525923">
    <property type="component" value="Unassembled WGS sequence"/>
</dbReference>
<name>A0A7W8CUD7_9BACL</name>
<proteinExistence type="predicted"/>
<sequence>MKKIQASIASKNPAKINAVATAMETLGYAFDLASAEAASGVSEQPRSLEETRLGAINRAKTLSAESVDIAIGLEGGVYELEGEMYLCNWGALATNDGKIYTAAGAQLPLPEEIAEKLRAGGELGPVMDAYANEIGVRHHKGAVGVLTAGLVNRDEMFSHIVKLLLGQYVRGSD</sequence>
<dbReference type="InterPro" id="IPR050299">
    <property type="entry name" value="YjjX_NTPase"/>
</dbReference>
<protein>
    <recommendedName>
        <fullName evidence="9">inosine/xanthosine triphosphatase</fullName>
        <ecNumber evidence="9">3.6.1.73</ecNumber>
    </recommendedName>
</protein>
<comment type="cofactor">
    <cofactor evidence="2">
        <name>Mg(2+)</name>
        <dbReference type="ChEBI" id="CHEBI:18420"/>
    </cofactor>
</comment>
<reference evidence="13 14" key="1">
    <citation type="submission" date="2020-08" db="EMBL/GenBank/DDBJ databases">
        <title>Genomic Encyclopedia of Type Strains, Phase IV (KMG-IV): sequencing the most valuable type-strain genomes for metagenomic binning, comparative biology and taxonomic classification.</title>
        <authorList>
            <person name="Goeker M."/>
        </authorList>
    </citation>
    <scope>NUCLEOTIDE SEQUENCE [LARGE SCALE GENOMIC DNA]</scope>
    <source>
        <strain evidence="13 14">DSM 15895</strain>
    </source>
</reference>
<keyword evidence="14" id="KW-1185">Reference proteome</keyword>
<evidence type="ECO:0000256" key="5">
    <source>
        <dbReference type="ARBA" id="ARBA00022801"/>
    </source>
</evidence>
<keyword evidence="7" id="KW-0546">Nucleotide metabolism</keyword>
<evidence type="ECO:0000256" key="3">
    <source>
        <dbReference type="ARBA" id="ARBA00022723"/>
    </source>
</evidence>
<dbReference type="AlphaFoldDB" id="A0A7W8CUD7"/>
<evidence type="ECO:0000256" key="7">
    <source>
        <dbReference type="ARBA" id="ARBA00023080"/>
    </source>
</evidence>
<evidence type="ECO:0000256" key="10">
    <source>
        <dbReference type="ARBA" id="ARBA00048174"/>
    </source>
</evidence>
<dbReference type="SUPFAM" id="SSF52972">
    <property type="entry name" value="ITPase-like"/>
    <property type="match status" value="1"/>
</dbReference>
<dbReference type="OrthoDB" id="164951at2"/>
<keyword evidence="4" id="KW-0547">Nucleotide-binding</keyword>
<dbReference type="GO" id="GO:0000166">
    <property type="term" value="F:nucleotide binding"/>
    <property type="evidence" value="ECO:0007669"/>
    <property type="project" value="UniProtKB-KW"/>
</dbReference>
<evidence type="ECO:0000256" key="6">
    <source>
        <dbReference type="ARBA" id="ARBA00022842"/>
    </source>
</evidence>
<gene>
    <name evidence="13" type="ORF">HNQ44_002003</name>
</gene>
<dbReference type="Pfam" id="PF01931">
    <property type="entry name" value="NTPase_I-T"/>
    <property type="match status" value="1"/>
</dbReference>
<dbReference type="Gene3D" id="3.90.950.10">
    <property type="match status" value="1"/>
</dbReference>
<keyword evidence="8" id="KW-0464">Manganese</keyword>
<dbReference type="GO" id="GO:0009117">
    <property type="term" value="P:nucleotide metabolic process"/>
    <property type="evidence" value="ECO:0007669"/>
    <property type="project" value="UniProtKB-KW"/>
</dbReference>
<comment type="caution">
    <text evidence="13">The sequence shown here is derived from an EMBL/GenBank/DDBJ whole genome shotgun (WGS) entry which is preliminary data.</text>
</comment>
<dbReference type="PANTHER" id="PTHR34699">
    <property type="match status" value="1"/>
</dbReference>
<organism evidence="13 14">
    <name type="scientific">Planococcus koreensis</name>
    <dbReference type="NCBI Taxonomy" id="112331"/>
    <lineage>
        <taxon>Bacteria</taxon>
        <taxon>Bacillati</taxon>
        <taxon>Bacillota</taxon>
        <taxon>Bacilli</taxon>
        <taxon>Bacillales</taxon>
        <taxon>Caryophanaceae</taxon>
        <taxon>Planococcus</taxon>
    </lineage>
</organism>
<dbReference type="InterPro" id="IPR029001">
    <property type="entry name" value="ITPase-like_fam"/>
</dbReference>